<dbReference type="Pfam" id="PF10699">
    <property type="entry name" value="HAP2-GCS1"/>
    <property type="match status" value="1"/>
</dbReference>
<protein>
    <submittedName>
        <fullName evidence="13">DgyrCDS483</fullName>
    </submittedName>
</protein>
<dbReference type="Proteomes" id="UP000549394">
    <property type="component" value="Unassembled WGS sequence"/>
</dbReference>
<keyword evidence="3" id="KW-1003">Cell membrane</keyword>
<dbReference type="GO" id="GO:0008289">
    <property type="term" value="F:lipid binding"/>
    <property type="evidence" value="ECO:0007669"/>
    <property type="project" value="UniProtKB-KW"/>
</dbReference>
<evidence type="ECO:0000256" key="9">
    <source>
        <dbReference type="ARBA" id="ARBA00023157"/>
    </source>
</evidence>
<evidence type="ECO:0000313" key="14">
    <source>
        <dbReference type="Proteomes" id="UP000549394"/>
    </source>
</evidence>
<dbReference type="InterPro" id="IPR040326">
    <property type="entry name" value="HAP2/GCS1"/>
</dbReference>
<keyword evidence="8 11" id="KW-0472">Membrane</keyword>
<dbReference type="AlphaFoldDB" id="A0A7I8V4K8"/>
<comment type="subcellular location">
    <subcellularLocation>
        <location evidence="1">Cell membrane</location>
        <topology evidence="1">Single-pass type I membrane protein</topology>
    </subcellularLocation>
</comment>
<keyword evidence="4 11" id="KW-0812">Transmembrane</keyword>
<evidence type="ECO:0000256" key="7">
    <source>
        <dbReference type="ARBA" id="ARBA00023121"/>
    </source>
</evidence>
<comment type="caution">
    <text evidence="13">The sequence shown here is derived from an EMBL/GenBank/DDBJ whole genome shotgun (WGS) entry which is preliminary data.</text>
</comment>
<keyword evidence="14" id="KW-1185">Reference proteome</keyword>
<evidence type="ECO:0000256" key="5">
    <source>
        <dbReference type="ARBA" id="ARBA00022729"/>
    </source>
</evidence>
<proteinExistence type="inferred from homology"/>
<accession>A0A7I8V4K8</accession>
<evidence type="ECO:0000259" key="12">
    <source>
        <dbReference type="Pfam" id="PF10699"/>
    </source>
</evidence>
<dbReference type="PANTHER" id="PTHR31764:SF0">
    <property type="entry name" value="GENERATIVE CELL SPECIFIC-1_HAP2 DOMAIN-CONTAINING PROTEIN"/>
    <property type="match status" value="1"/>
</dbReference>
<keyword evidence="5" id="KW-0732">Signal</keyword>
<evidence type="ECO:0000313" key="13">
    <source>
        <dbReference type="EMBL" id="CAD5111146.1"/>
    </source>
</evidence>
<reference evidence="13 14" key="1">
    <citation type="submission" date="2020-08" db="EMBL/GenBank/DDBJ databases">
        <authorList>
            <person name="Hejnol A."/>
        </authorList>
    </citation>
    <scope>NUCLEOTIDE SEQUENCE [LARGE SCALE GENOMIC DNA]</scope>
</reference>
<evidence type="ECO:0000256" key="2">
    <source>
        <dbReference type="ARBA" id="ARBA00010929"/>
    </source>
</evidence>
<evidence type="ECO:0000256" key="1">
    <source>
        <dbReference type="ARBA" id="ARBA00004251"/>
    </source>
</evidence>
<evidence type="ECO:0000256" key="8">
    <source>
        <dbReference type="ARBA" id="ARBA00023136"/>
    </source>
</evidence>
<dbReference type="GO" id="GO:0007338">
    <property type="term" value="P:single fertilization"/>
    <property type="evidence" value="ECO:0007669"/>
    <property type="project" value="UniProtKB-KW"/>
</dbReference>
<gene>
    <name evidence="13" type="ORF">DGYR_LOCUS478</name>
</gene>
<dbReference type="EMBL" id="CAJFCJ010000001">
    <property type="protein sequence ID" value="CAD5111146.1"/>
    <property type="molecule type" value="Genomic_DNA"/>
</dbReference>
<dbReference type="PANTHER" id="PTHR31764">
    <property type="entry name" value="PROTEIN HAPLESS 2"/>
    <property type="match status" value="1"/>
</dbReference>
<evidence type="ECO:0000256" key="3">
    <source>
        <dbReference type="ARBA" id="ARBA00022475"/>
    </source>
</evidence>
<name>A0A7I8V4K8_9ANNE</name>
<evidence type="ECO:0000256" key="11">
    <source>
        <dbReference type="SAM" id="Phobius"/>
    </source>
</evidence>
<feature type="transmembrane region" description="Helical" evidence="11">
    <location>
        <begin position="329"/>
        <end position="348"/>
    </location>
</feature>
<dbReference type="InterPro" id="IPR018928">
    <property type="entry name" value="HAP2/GCS1_dom"/>
</dbReference>
<keyword evidence="7" id="KW-0446">Lipid-binding</keyword>
<dbReference type="OrthoDB" id="44061at2759"/>
<keyword evidence="10" id="KW-0278">Fertilization</keyword>
<feature type="domain" description="Generative cell specific-1/HAP2" evidence="12">
    <location>
        <begin position="11"/>
        <end position="242"/>
    </location>
</feature>
<organism evidence="13 14">
    <name type="scientific">Dimorphilus gyrociliatus</name>
    <dbReference type="NCBI Taxonomy" id="2664684"/>
    <lineage>
        <taxon>Eukaryota</taxon>
        <taxon>Metazoa</taxon>
        <taxon>Spiralia</taxon>
        <taxon>Lophotrochozoa</taxon>
        <taxon>Annelida</taxon>
        <taxon>Polychaeta</taxon>
        <taxon>Polychaeta incertae sedis</taxon>
        <taxon>Dinophilidae</taxon>
        <taxon>Dimorphilus</taxon>
    </lineage>
</organism>
<dbReference type="GO" id="GO:0005886">
    <property type="term" value="C:plasma membrane"/>
    <property type="evidence" value="ECO:0007669"/>
    <property type="project" value="UniProtKB-SubCell"/>
</dbReference>
<feature type="transmembrane region" description="Helical" evidence="11">
    <location>
        <begin position="275"/>
        <end position="298"/>
    </location>
</feature>
<sequence length="519" mass="59387">MLRNSFKSPSRHTCMHNSPKDLFVSDEKRVKRGEKGRYLLTSFGKLIEPPVIMENKNKGKLRFLFDTSQQTKLRINIKADQLNFLDSQPEAEIVKVTFSGFKAKSEILVYVRNPLRIVSKLSVRLIKCDDDFRSLSQPDTFKSIGPNRVDLFEFHMLPDQKQSEIGKNIKNLKMDMDSFIKGNDSASLNRKISTINQEKVSSKSCLVQVLGERKQVISKRKISYKTKDSCVCLLYCKCTCISDHTKCKPISKEEWQAAGFSGFIPKSRSLFSGHAILIEILLLVCLFGLVMGCMKVLLGSFFIESFNKHGLENFYPLKRNSKRSKSNDFLINCCFFIIAPISLCSSFVNNFRSICGMPLKNSTRKYTLLSLEDNNINLENEKFNEQSIQTEESKERLIIATSIRPNRVNAMSMSTLSLLPVVYLNLIEPTKLLLESGKRFSLAGVLSKFNENSYTFQLGSYTKQLFKLENNQRVLLIPPKSINETDFNLLLKEHEAKGLLSIVPQFPCLNKKDTDYEYY</sequence>
<keyword evidence="9" id="KW-1015">Disulfide bond</keyword>
<evidence type="ECO:0000256" key="6">
    <source>
        <dbReference type="ARBA" id="ARBA00022989"/>
    </source>
</evidence>
<evidence type="ECO:0000256" key="10">
    <source>
        <dbReference type="ARBA" id="ARBA00023279"/>
    </source>
</evidence>
<keyword evidence="6 11" id="KW-1133">Transmembrane helix</keyword>
<comment type="similarity">
    <text evidence="2">Belongs to the HAP2/GCS1 family.</text>
</comment>
<evidence type="ECO:0000256" key="4">
    <source>
        <dbReference type="ARBA" id="ARBA00022692"/>
    </source>
</evidence>